<dbReference type="InterPro" id="IPR000462">
    <property type="entry name" value="CDP-OH_P_trans"/>
</dbReference>
<proteinExistence type="inferred from homology"/>
<keyword evidence="3" id="KW-0812">Transmembrane</keyword>
<dbReference type="AlphaFoldDB" id="A0A7J4TLI9"/>
<gene>
    <name evidence="4" type="ORF">HA271_06060</name>
</gene>
<accession>A0A7J4TLI9</accession>
<dbReference type="InterPro" id="IPR043130">
    <property type="entry name" value="CDP-OH_PTrfase_TM_dom"/>
</dbReference>
<evidence type="ECO:0000313" key="5">
    <source>
        <dbReference type="Proteomes" id="UP000586031"/>
    </source>
</evidence>
<name>A0A7J4TLI9_9EURY</name>
<evidence type="ECO:0000256" key="2">
    <source>
        <dbReference type="RuleBase" id="RU003750"/>
    </source>
</evidence>
<sequence>MQCRSNIPNCITLFRLIVAPIFFYTFLNDFHLISVVLLIFAFSSDTLDGYIARKIGATSNKGAYLDVISDFILIITCFLAYVVPGWYDPLIMVLIIIMFLLFVATSGLKKPVYDPLGKYLGSYLMLMIFLTLLFPDPLIRQILIILLLFICLTSVITRFFFFIRKSHPS</sequence>
<reference evidence="5" key="1">
    <citation type="journal article" date="2020" name="bioRxiv">
        <title>A rank-normalized archaeal taxonomy based on genome phylogeny resolves widespread incomplete and uneven classifications.</title>
        <authorList>
            <person name="Rinke C."/>
            <person name="Chuvochina M."/>
            <person name="Mussig A.J."/>
            <person name="Chaumeil P.-A."/>
            <person name="Waite D.W."/>
            <person name="Whitman W.B."/>
            <person name="Parks D.H."/>
            <person name="Hugenholtz P."/>
        </authorList>
    </citation>
    <scope>NUCLEOTIDE SEQUENCE [LARGE SCALE GENOMIC DNA]</scope>
</reference>
<comment type="caution">
    <text evidence="4">The sequence shown here is derived from an EMBL/GenBank/DDBJ whole genome shotgun (WGS) entry which is preliminary data.</text>
</comment>
<dbReference type="GO" id="GO:0016780">
    <property type="term" value="F:phosphotransferase activity, for other substituted phosphate groups"/>
    <property type="evidence" value="ECO:0007669"/>
    <property type="project" value="InterPro"/>
</dbReference>
<evidence type="ECO:0000256" key="3">
    <source>
        <dbReference type="SAM" id="Phobius"/>
    </source>
</evidence>
<feature type="transmembrane region" description="Helical" evidence="3">
    <location>
        <begin position="142"/>
        <end position="163"/>
    </location>
</feature>
<keyword evidence="1 2" id="KW-0808">Transferase</keyword>
<dbReference type="EMBL" id="DUHE01000168">
    <property type="protein sequence ID" value="HII84393.1"/>
    <property type="molecule type" value="Genomic_DNA"/>
</dbReference>
<keyword evidence="3" id="KW-1133">Transmembrane helix</keyword>
<dbReference type="Pfam" id="PF01066">
    <property type="entry name" value="CDP-OH_P_transf"/>
    <property type="match status" value="1"/>
</dbReference>
<dbReference type="Gene3D" id="1.20.120.1760">
    <property type="match status" value="1"/>
</dbReference>
<organism evidence="4 5">
    <name type="scientific">Methanobacterium subterraneum</name>
    <dbReference type="NCBI Taxonomy" id="59277"/>
    <lineage>
        <taxon>Archaea</taxon>
        <taxon>Methanobacteriati</taxon>
        <taxon>Methanobacteriota</taxon>
        <taxon>Methanomada group</taxon>
        <taxon>Methanobacteria</taxon>
        <taxon>Methanobacteriales</taxon>
        <taxon>Methanobacteriaceae</taxon>
        <taxon>Methanobacterium</taxon>
    </lineage>
</organism>
<feature type="transmembrane region" description="Helical" evidence="3">
    <location>
        <begin position="63"/>
        <end position="83"/>
    </location>
</feature>
<dbReference type="Proteomes" id="UP000586031">
    <property type="component" value="Unassembled WGS sequence"/>
</dbReference>
<feature type="transmembrane region" description="Helical" evidence="3">
    <location>
        <begin position="120"/>
        <end position="136"/>
    </location>
</feature>
<protein>
    <submittedName>
        <fullName evidence="4">CDP-alcohol phosphatidyltransferase family protein</fullName>
    </submittedName>
</protein>
<dbReference type="GO" id="GO:0016020">
    <property type="term" value="C:membrane"/>
    <property type="evidence" value="ECO:0007669"/>
    <property type="project" value="InterPro"/>
</dbReference>
<keyword evidence="3" id="KW-0472">Membrane</keyword>
<evidence type="ECO:0000256" key="1">
    <source>
        <dbReference type="ARBA" id="ARBA00022679"/>
    </source>
</evidence>
<evidence type="ECO:0000313" key="4">
    <source>
        <dbReference type="EMBL" id="HII84393.1"/>
    </source>
</evidence>
<comment type="similarity">
    <text evidence="2">Belongs to the CDP-alcohol phosphatidyltransferase class-I family.</text>
</comment>
<dbReference type="InterPro" id="IPR048254">
    <property type="entry name" value="CDP_ALCOHOL_P_TRANSF_CS"/>
</dbReference>
<feature type="transmembrane region" description="Helical" evidence="3">
    <location>
        <begin position="89"/>
        <end position="108"/>
    </location>
</feature>
<dbReference type="GO" id="GO:0008654">
    <property type="term" value="P:phospholipid biosynthetic process"/>
    <property type="evidence" value="ECO:0007669"/>
    <property type="project" value="InterPro"/>
</dbReference>
<dbReference type="PROSITE" id="PS00379">
    <property type="entry name" value="CDP_ALCOHOL_P_TRANSF"/>
    <property type="match status" value="1"/>
</dbReference>